<keyword evidence="2" id="KW-0240">DNA-directed RNA polymerase</keyword>
<dbReference type="AlphaFoldDB" id="A0AAN7Y511"/>
<name>A0AAN7Y511_9EURO</name>
<keyword evidence="2" id="KW-0804">Transcription</keyword>
<dbReference type="SUPFAM" id="SSF57783">
    <property type="entry name" value="Zinc beta-ribbon"/>
    <property type="match status" value="1"/>
</dbReference>
<keyword evidence="3" id="KW-1185">Reference proteome</keyword>
<dbReference type="Proteomes" id="UP001309876">
    <property type="component" value="Unassembled WGS sequence"/>
</dbReference>
<dbReference type="EMBL" id="JAVRRJ010000006">
    <property type="protein sequence ID" value="KAK5083551.1"/>
    <property type="molecule type" value="Genomic_DNA"/>
</dbReference>
<dbReference type="GO" id="GO:0006351">
    <property type="term" value="P:DNA-templated transcription"/>
    <property type="evidence" value="ECO:0007669"/>
    <property type="project" value="InterPro"/>
</dbReference>
<dbReference type="Pfam" id="PF02150">
    <property type="entry name" value="Zn_ribbon_RPB9"/>
    <property type="match status" value="1"/>
</dbReference>
<evidence type="ECO:0000313" key="3">
    <source>
        <dbReference type="Proteomes" id="UP001309876"/>
    </source>
</evidence>
<reference evidence="2 3" key="1">
    <citation type="submission" date="2023-08" db="EMBL/GenBank/DDBJ databases">
        <title>Black Yeasts Isolated from many extreme environments.</title>
        <authorList>
            <person name="Coleine C."/>
            <person name="Stajich J.E."/>
            <person name="Selbmann L."/>
        </authorList>
    </citation>
    <scope>NUCLEOTIDE SEQUENCE [LARGE SCALE GENOMIC DNA]</scope>
    <source>
        <strain evidence="2 3">CCFEE 5910</strain>
    </source>
</reference>
<protein>
    <submittedName>
        <fullName evidence="2">DNA-directed RNA polymerase II core subunit rpb9</fullName>
    </submittedName>
</protein>
<dbReference type="GO" id="GO:0000428">
    <property type="term" value="C:DNA-directed RNA polymerase complex"/>
    <property type="evidence" value="ECO:0007669"/>
    <property type="project" value="UniProtKB-KW"/>
</dbReference>
<dbReference type="InterPro" id="IPR001529">
    <property type="entry name" value="Zn_ribbon_RPB9"/>
</dbReference>
<evidence type="ECO:0000313" key="2">
    <source>
        <dbReference type="EMBL" id="KAK5083551.1"/>
    </source>
</evidence>
<organism evidence="2 3">
    <name type="scientific">Lithohypha guttulata</name>
    <dbReference type="NCBI Taxonomy" id="1690604"/>
    <lineage>
        <taxon>Eukaryota</taxon>
        <taxon>Fungi</taxon>
        <taxon>Dikarya</taxon>
        <taxon>Ascomycota</taxon>
        <taxon>Pezizomycotina</taxon>
        <taxon>Eurotiomycetes</taxon>
        <taxon>Chaetothyriomycetidae</taxon>
        <taxon>Chaetothyriales</taxon>
        <taxon>Trichomeriaceae</taxon>
        <taxon>Lithohypha</taxon>
    </lineage>
</organism>
<sequence length="134" mass="14803">MSMASPTASEEGAGSGEIAYRFCQECSNLLYPREDRAMNKLLYICKSCHSVQEHESACTYRQNLSEAAQESMGEKAYVANDPTVGNPSPIDDEDDMVMCTMCGQCLRCSKCGLPNNNESEEDQTQSSQSEQRGY</sequence>
<dbReference type="SMART" id="SM00661">
    <property type="entry name" value="RPOL9"/>
    <property type="match status" value="1"/>
</dbReference>
<accession>A0AAN7Y511</accession>
<evidence type="ECO:0000259" key="1">
    <source>
        <dbReference type="SMART" id="SM00661"/>
    </source>
</evidence>
<proteinExistence type="predicted"/>
<comment type="caution">
    <text evidence="2">The sequence shown here is derived from an EMBL/GenBank/DDBJ whole genome shotgun (WGS) entry which is preliminary data.</text>
</comment>
<gene>
    <name evidence="2" type="primary">RPB9</name>
    <name evidence="2" type="ORF">LTR05_006054</name>
</gene>
<dbReference type="Gene3D" id="2.20.25.10">
    <property type="match status" value="1"/>
</dbReference>
<feature type="domain" description="DNA-directed RNA polymerase II subunit RPB9-like zinc ribbon" evidence="1">
    <location>
        <begin position="21"/>
        <end position="74"/>
    </location>
</feature>